<dbReference type="RefSeq" id="WP_341580850.1">
    <property type="nucleotide sequence ID" value="NZ_CP101118.1"/>
</dbReference>
<evidence type="ECO:0000313" key="1">
    <source>
        <dbReference type="EMBL" id="WZF87117.1"/>
    </source>
</evidence>
<gene>
    <name evidence="1" type="ORF">NLK58_12175</name>
</gene>
<dbReference type="Proteomes" id="UP001475781">
    <property type="component" value="Chromosome"/>
</dbReference>
<dbReference type="EMBL" id="CP101118">
    <property type="protein sequence ID" value="WZF87117.1"/>
    <property type="molecule type" value="Genomic_DNA"/>
</dbReference>
<organism evidence="1 2">
    <name type="scientific">Marinobacter metalliresistant</name>
    <dbReference type="NCBI Taxonomy" id="2961995"/>
    <lineage>
        <taxon>Bacteria</taxon>
        <taxon>Pseudomonadati</taxon>
        <taxon>Pseudomonadota</taxon>
        <taxon>Gammaproteobacteria</taxon>
        <taxon>Pseudomonadales</taxon>
        <taxon>Marinobacteraceae</taxon>
        <taxon>Marinobacter</taxon>
    </lineage>
</organism>
<sequence>MDIPDNGALDLMAALNPPFAEVQPYNTRPLPLDEAYDWYPFSDRTLLTDLVIFSDGGYSLYAQPSSVGESKSPNAIIGIEDMVKHIKAILGLNVHQIAKLVGVSRATLYNHIQNAKSGEVDRYRPLYAISLAVEEKVPGGIKRGLKNILVENKTLLRHLQDDLSDPDRMAKLAVEVDSKLRNHGNADELTTVKRRARIHAYTREG</sequence>
<proteinExistence type="predicted"/>
<name>A0ABZ2VXE0_9GAMM</name>
<protein>
    <recommendedName>
        <fullName evidence="3">Resolvase HTH domain-containing protein</fullName>
    </recommendedName>
</protein>
<reference evidence="1 2" key="1">
    <citation type="submission" date="2022-07" db="EMBL/GenBank/DDBJ databases">
        <title>A copper resistant bacterium isolated from sediment samples of deep sea hydrothermal areas.</title>
        <authorList>
            <person name="Zeng X."/>
        </authorList>
    </citation>
    <scope>NUCLEOTIDE SEQUENCE [LARGE SCALE GENOMIC DNA]</scope>
    <source>
        <strain evidence="2">CuT 6</strain>
    </source>
</reference>
<evidence type="ECO:0008006" key="3">
    <source>
        <dbReference type="Google" id="ProtNLM"/>
    </source>
</evidence>
<accession>A0ABZ2VXE0</accession>
<evidence type="ECO:0000313" key="2">
    <source>
        <dbReference type="Proteomes" id="UP001475781"/>
    </source>
</evidence>
<keyword evidence="2" id="KW-1185">Reference proteome</keyword>